<dbReference type="Proteomes" id="UP000181860">
    <property type="component" value="Unassembled WGS sequence"/>
</dbReference>
<dbReference type="AlphaFoldDB" id="A0AAX3UD32"/>
<accession>A0AAX3UD32</accession>
<name>A0AAX3UD32_9LACO</name>
<reference evidence="2" key="2">
    <citation type="journal article" date="2022" name="Food Funct.">
        <title>Lactobacillus kefiranofaciens ZW18 from Kefir enhances the anti-tumor effect of anti-programmed cell death 1 (PD-1) immunotherapy by modulating the gut microbiota.</title>
        <authorList>
            <person name="Zhao J."/>
            <person name="Wang Y."/>
            <person name="Wang J."/>
            <person name="Lv M."/>
            <person name="Zhou C."/>
            <person name="Jia L."/>
            <person name="Geng W."/>
        </authorList>
    </citation>
    <scope>NUCLEOTIDE SEQUENCE</scope>
    <source>
        <strain evidence="2">ZW18</strain>
    </source>
</reference>
<evidence type="ECO:0000313" key="3">
    <source>
        <dbReference type="Proteomes" id="UP000181860"/>
    </source>
</evidence>
<dbReference type="SUPFAM" id="SSF46689">
    <property type="entry name" value="Homeodomain-like"/>
    <property type="match status" value="1"/>
</dbReference>
<organism evidence="2 4">
    <name type="scientific">Lactobacillus kefiranofaciens</name>
    <dbReference type="NCBI Taxonomy" id="267818"/>
    <lineage>
        <taxon>Bacteria</taxon>
        <taxon>Bacillati</taxon>
        <taxon>Bacillota</taxon>
        <taxon>Bacilli</taxon>
        <taxon>Lactobacillales</taxon>
        <taxon>Lactobacillaceae</taxon>
        <taxon>Lactobacillus</taxon>
    </lineage>
</organism>
<reference evidence="1 3" key="1">
    <citation type="submission" date="2016-10" db="EMBL/GenBank/DDBJ databases">
        <authorList>
            <person name="Varghese N."/>
            <person name="Submissions S."/>
        </authorList>
    </citation>
    <scope>NUCLEOTIDE SEQUENCE [LARGE SCALE GENOMIC DNA]</scope>
    <source>
        <strain evidence="1 3">ATCC 43761</strain>
    </source>
</reference>
<keyword evidence="3" id="KW-1185">Reference proteome</keyword>
<evidence type="ECO:0000313" key="1">
    <source>
        <dbReference type="EMBL" id="SDA53178.1"/>
    </source>
</evidence>
<dbReference type="InterPro" id="IPR009057">
    <property type="entry name" value="Homeodomain-like_sf"/>
</dbReference>
<dbReference type="Proteomes" id="UP001242513">
    <property type="component" value="Chromosome"/>
</dbReference>
<dbReference type="RefSeq" id="WP_013854729.1">
    <property type="nucleotide sequence ID" value="NZ_CP061341.1"/>
</dbReference>
<dbReference type="Gene3D" id="1.10.357.10">
    <property type="entry name" value="Tetracycline Repressor, domain 2"/>
    <property type="match status" value="1"/>
</dbReference>
<evidence type="ECO:0000313" key="4">
    <source>
        <dbReference type="Proteomes" id="UP001242513"/>
    </source>
</evidence>
<proteinExistence type="predicted"/>
<gene>
    <name evidence="2" type="ORF">QEJ78_09575</name>
    <name evidence="1" type="ORF">SAMN02983011_01174</name>
</gene>
<reference evidence="2" key="3">
    <citation type="submission" date="2023-04" db="EMBL/GenBank/DDBJ databases">
        <authorList>
            <person name="Wang Y."/>
        </authorList>
    </citation>
    <scope>NUCLEOTIDE SEQUENCE</scope>
    <source>
        <strain evidence="2">ZW18</strain>
    </source>
</reference>
<evidence type="ECO:0000313" key="2">
    <source>
        <dbReference type="EMBL" id="WGO85583.1"/>
    </source>
</evidence>
<dbReference type="GeneID" id="72687621"/>
<dbReference type="EMBL" id="CP123735">
    <property type="protein sequence ID" value="WGO85583.1"/>
    <property type="molecule type" value="Genomic_DNA"/>
</dbReference>
<dbReference type="EMBL" id="FMXC01000010">
    <property type="protein sequence ID" value="SDA53178.1"/>
    <property type="molecule type" value="Genomic_DNA"/>
</dbReference>
<sequence length="163" mass="19425">MNNNRLHLTLRKDLAKRTVKKYSVTQYCKTLGIGRSAFYNQYDGMPGLICHILKHEIALHFREYQDCSLKQLVYGFLKEIYDLRVYYNNIYHLSIKNNCKRHICQEIKNKFFKELQQYLIKSDYSNKKILSISSVTIYRVKDWVSHGCKESILQIYSEIEPAL</sequence>
<protein>
    <submittedName>
        <fullName evidence="2">Transcriptional regulator</fullName>
    </submittedName>
</protein>